<accession>A0ABU0RZW3</accession>
<gene>
    <name evidence="1" type="ORF">QFZ49_007248</name>
</gene>
<dbReference type="Proteomes" id="UP001223072">
    <property type="component" value="Unassembled WGS sequence"/>
</dbReference>
<evidence type="ECO:0000313" key="1">
    <source>
        <dbReference type="EMBL" id="MDQ0937273.1"/>
    </source>
</evidence>
<evidence type="ECO:0000313" key="2">
    <source>
        <dbReference type="Proteomes" id="UP001223072"/>
    </source>
</evidence>
<keyword evidence="2" id="KW-1185">Reference proteome</keyword>
<dbReference type="EMBL" id="JAUSZS010000008">
    <property type="protein sequence ID" value="MDQ0937273.1"/>
    <property type="molecule type" value="Genomic_DNA"/>
</dbReference>
<comment type="caution">
    <text evidence="1">The sequence shown here is derived from an EMBL/GenBank/DDBJ whole genome shotgun (WGS) entry which is preliminary data.</text>
</comment>
<reference evidence="1 2" key="1">
    <citation type="submission" date="2023-07" db="EMBL/GenBank/DDBJ databases">
        <title>Comparative genomics of wheat-associated soil bacteria to identify genetic determinants of phenazine resistance.</title>
        <authorList>
            <person name="Mouncey N."/>
        </authorList>
    </citation>
    <scope>NUCLEOTIDE SEQUENCE [LARGE SCALE GENOMIC DNA]</scope>
    <source>
        <strain evidence="1 2">W2I16</strain>
    </source>
</reference>
<protein>
    <submittedName>
        <fullName evidence="1">Uncharacterized protein</fullName>
    </submittedName>
</protein>
<proteinExistence type="predicted"/>
<organism evidence="1 2">
    <name type="scientific">Streptomyces turgidiscabies</name>
    <dbReference type="NCBI Taxonomy" id="85558"/>
    <lineage>
        <taxon>Bacteria</taxon>
        <taxon>Bacillati</taxon>
        <taxon>Actinomycetota</taxon>
        <taxon>Actinomycetes</taxon>
        <taxon>Kitasatosporales</taxon>
        <taxon>Streptomycetaceae</taxon>
        <taxon>Streptomyces</taxon>
    </lineage>
</organism>
<sequence>MALRERKKGVPVGTPSLFPPLFPRALFPLFPRADHNVPDSRGS</sequence>
<name>A0ABU0RZW3_9ACTN</name>